<sequence length="49" mass="5743">MKCKIRQSFAQKTLIFQFSVPINLHFCEKTVNFVIATIQKIVLKERSSK</sequence>
<name>A0A133PZ12_9BACT</name>
<dbReference type="Proteomes" id="UP000070533">
    <property type="component" value="Unassembled WGS sequence"/>
</dbReference>
<evidence type="ECO:0000313" key="2">
    <source>
        <dbReference type="Proteomes" id="UP000070533"/>
    </source>
</evidence>
<evidence type="ECO:0000313" key="1">
    <source>
        <dbReference type="EMBL" id="KXA35534.1"/>
    </source>
</evidence>
<organism evidence="1 2">
    <name type="scientific">Prevotella corporis</name>
    <dbReference type="NCBI Taxonomy" id="28128"/>
    <lineage>
        <taxon>Bacteria</taxon>
        <taxon>Pseudomonadati</taxon>
        <taxon>Bacteroidota</taxon>
        <taxon>Bacteroidia</taxon>
        <taxon>Bacteroidales</taxon>
        <taxon>Prevotellaceae</taxon>
        <taxon>Prevotella</taxon>
    </lineage>
</organism>
<dbReference type="PATRIC" id="fig|28128.5.peg.2072"/>
<keyword evidence="2" id="KW-1185">Reference proteome</keyword>
<dbReference type="EMBL" id="LRQG01000181">
    <property type="protein sequence ID" value="KXA35534.1"/>
    <property type="molecule type" value="Genomic_DNA"/>
</dbReference>
<protein>
    <submittedName>
        <fullName evidence="1">Uncharacterized protein</fullName>
    </submittedName>
</protein>
<dbReference type="STRING" id="28128.HMPREF3226_02012"/>
<accession>A0A133PZ12</accession>
<reference evidence="2" key="1">
    <citation type="submission" date="2016-01" db="EMBL/GenBank/DDBJ databases">
        <authorList>
            <person name="Mitreva M."/>
            <person name="Pepin K.H."/>
            <person name="Mihindukulasuriya K.A."/>
            <person name="Fulton R."/>
            <person name="Fronick C."/>
            <person name="O'Laughlin M."/>
            <person name="Miner T."/>
            <person name="Herter B."/>
            <person name="Rosa B.A."/>
            <person name="Cordes M."/>
            <person name="Tomlinson C."/>
            <person name="Wollam A."/>
            <person name="Palsikar V.B."/>
            <person name="Mardis E.R."/>
            <person name="Wilson R.K."/>
        </authorList>
    </citation>
    <scope>NUCLEOTIDE SEQUENCE [LARGE SCALE GENOMIC DNA]</scope>
    <source>
        <strain evidence="2">MJR7716</strain>
    </source>
</reference>
<gene>
    <name evidence="1" type="ORF">HMPREF3226_02012</name>
</gene>
<comment type="caution">
    <text evidence="1">The sequence shown here is derived from an EMBL/GenBank/DDBJ whole genome shotgun (WGS) entry which is preliminary data.</text>
</comment>
<proteinExistence type="predicted"/>
<dbReference type="AlphaFoldDB" id="A0A133PZ12"/>